<dbReference type="RefSeq" id="WP_169223415.1">
    <property type="nucleotide sequence ID" value="NZ_JABBGC010000001.1"/>
</dbReference>
<dbReference type="InterPro" id="IPR021457">
    <property type="entry name" value="DUF3108"/>
</dbReference>
<organism evidence="1 2">
    <name type="scientific">Chitinophaga fulva</name>
    <dbReference type="NCBI Taxonomy" id="2728842"/>
    <lineage>
        <taxon>Bacteria</taxon>
        <taxon>Pseudomonadati</taxon>
        <taxon>Bacteroidota</taxon>
        <taxon>Chitinophagia</taxon>
        <taxon>Chitinophagales</taxon>
        <taxon>Chitinophagaceae</taxon>
        <taxon>Chitinophaga</taxon>
    </lineage>
</organism>
<evidence type="ECO:0000313" key="2">
    <source>
        <dbReference type="Proteomes" id="UP000583266"/>
    </source>
</evidence>
<dbReference type="Pfam" id="PF11306">
    <property type="entry name" value="DUF3108"/>
    <property type="match status" value="1"/>
</dbReference>
<dbReference type="Proteomes" id="UP000583266">
    <property type="component" value="Unassembled WGS sequence"/>
</dbReference>
<comment type="caution">
    <text evidence="1">The sequence shown here is derived from an EMBL/GenBank/DDBJ whole genome shotgun (WGS) entry which is preliminary data.</text>
</comment>
<evidence type="ECO:0000313" key="1">
    <source>
        <dbReference type="EMBL" id="NML36274.1"/>
    </source>
</evidence>
<accession>A0A848GCR9</accession>
<protein>
    <recommendedName>
        <fullName evidence="3">Carboxypeptidase regulatory-like domain-containing protein</fullName>
    </recommendedName>
</protein>
<evidence type="ECO:0008006" key="3">
    <source>
        <dbReference type="Google" id="ProtNLM"/>
    </source>
</evidence>
<name>A0A848GCR9_9BACT</name>
<gene>
    <name evidence="1" type="ORF">HHL17_03595</name>
</gene>
<dbReference type="EMBL" id="JABBGC010000001">
    <property type="protein sequence ID" value="NML36274.1"/>
    <property type="molecule type" value="Genomic_DNA"/>
</dbReference>
<dbReference type="AlphaFoldDB" id="A0A848GCR9"/>
<reference evidence="1 2" key="1">
    <citation type="submission" date="2020-04" db="EMBL/GenBank/DDBJ databases">
        <title>Chitinophaga sp. G-6-1-13 sp. nov., isolated from soil.</title>
        <authorList>
            <person name="Dahal R.H."/>
            <person name="Chaudhary D.K."/>
        </authorList>
    </citation>
    <scope>NUCLEOTIDE SEQUENCE [LARGE SCALE GENOMIC DNA]</scope>
    <source>
        <strain evidence="1 2">G-6-1-13</strain>
    </source>
</reference>
<proteinExistence type="predicted"/>
<dbReference type="SUPFAM" id="SSF117074">
    <property type="entry name" value="Hypothetical protein PA1324"/>
    <property type="match status" value="1"/>
</dbReference>
<sequence>MAAAAMLAALSGYTQAQGKFDPKLLKNDRYTLACYKVKNGHETPIGTLTVGLHAAGDKFSVITLTAFTGMEVWKDTAVSDLKSFRPVYRSSHNSMREMVLHFEDDITGYHIDKKTGRENQIKESGNRSFVDSYTYPFLLSTLPLNSGYQTDFSVYDYKPANTDNVKTAVVQEVKNSTYVSQLTGNHDVWEVTVHEPSTGEKSISYIDKKTRHLWQVDIFSKGLQVRMIDTESGSGALKVPFDKEATLQMVNGGKATISGQVFARNHSQSKHITAKIQLVNWDPKQAAPRGTEIILIPYNDYFKEWVKVNETQQKKGLEGITLSEEASGCIKRTTVYDDAGHFEFVNLMPGDYLLYTEFNFVHTWRETEVVGYSDYYKNGTYQTTVSNTESKKYSEDLEANIKKIVTVSKPGEKVEVKLKKTK</sequence>
<keyword evidence="2" id="KW-1185">Reference proteome</keyword>